<dbReference type="AlphaFoldDB" id="A0A7V7QJG5"/>
<keyword evidence="3" id="KW-1185">Reference proteome</keyword>
<dbReference type="EMBL" id="WAGX01000005">
    <property type="protein sequence ID" value="KAB1437428.1"/>
    <property type="molecule type" value="Genomic_DNA"/>
</dbReference>
<dbReference type="InterPro" id="IPR053136">
    <property type="entry name" value="UTP_pyrophosphatase-like"/>
</dbReference>
<dbReference type="RefSeq" id="WP_151143777.1">
    <property type="nucleotide sequence ID" value="NZ_WAGX01000005.1"/>
</dbReference>
<feature type="domain" description="YgjP-like metallopeptidase" evidence="1">
    <location>
        <begin position="21"/>
        <end position="228"/>
    </location>
</feature>
<evidence type="ECO:0000259" key="1">
    <source>
        <dbReference type="Pfam" id="PF01863"/>
    </source>
</evidence>
<dbReference type="OrthoDB" id="9811177at2"/>
<evidence type="ECO:0000313" key="3">
    <source>
        <dbReference type="Proteomes" id="UP000461768"/>
    </source>
</evidence>
<dbReference type="PANTHER" id="PTHR30399">
    <property type="entry name" value="UNCHARACTERIZED PROTEIN YGJP"/>
    <property type="match status" value="1"/>
</dbReference>
<proteinExistence type="predicted"/>
<gene>
    <name evidence="2" type="ORF">F7O84_07385</name>
</gene>
<dbReference type="PANTHER" id="PTHR30399:SF1">
    <property type="entry name" value="UTP PYROPHOSPHATASE"/>
    <property type="match status" value="1"/>
</dbReference>
<reference evidence="2 3" key="1">
    <citation type="submission" date="2019-09" db="EMBL/GenBank/DDBJ databases">
        <authorList>
            <person name="Valk L.C."/>
        </authorList>
    </citation>
    <scope>NUCLEOTIDE SEQUENCE [LARGE SCALE GENOMIC DNA]</scope>
    <source>
        <strain evidence="2">GalUA</strain>
    </source>
</reference>
<dbReference type="Proteomes" id="UP000461768">
    <property type="component" value="Unassembled WGS sequence"/>
</dbReference>
<dbReference type="InterPro" id="IPR002725">
    <property type="entry name" value="YgjP-like_metallopeptidase"/>
</dbReference>
<name>A0A7V7QJG5_9FIRM</name>
<dbReference type="Gene3D" id="3.30.2010.10">
    <property type="entry name" value="Metalloproteases ('zincins'), catalytic domain"/>
    <property type="match status" value="1"/>
</dbReference>
<comment type="caution">
    <text evidence="2">The sequence shown here is derived from an EMBL/GenBank/DDBJ whole genome shotgun (WGS) entry which is preliminary data.</text>
</comment>
<protein>
    <submittedName>
        <fullName evidence="2">M48 family metallopeptidase</fullName>
    </submittedName>
</protein>
<dbReference type="CDD" id="cd07344">
    <property type="entry name" value="M48_yhfN_like"/>
    <property type="match status" value="1"/>
</dbReference>
<organism evidence="2 3">
    <name type="scientific">Candidatus Galacturonatibacter soehngenii</name>
    <dbReference type="NCBI Taxonomy" id="2307010"/>
    <lineage>
        <taxon>Bacteria</taxon>
        <taxon>Bacillati</taxon>
        <taxon>Bacillota</taxon>
        <taxon>Clostridia</taxon>
        <taxon>Lachnospirales</taxon>
        <taxon>Lachnospiraceae</taxon>
        <taxon>Candidatus Galacturonatibacter</taxon>
    </lineage>
</organism>
<sequence length="240" mass="28515">MYVLEHNNQLINYRVIKSNRKSVAIIVYPTKEVIVRAPNQISSDKIKNIVRSKGDWIIKKRNEMPEIVIPKKRDYTEGDKILYRGKEYTIKVINTVGISQSTILLKEKEIIIVKKTKEKKKIQELLLEWYKGEAKSLVKERIEFYMPQIKKPIGDIRIKSQKKRWGSCSSKGNLNFNWKIVMMPDEMFDYIIVHELCHLKHLNHSKLFWESVEKILPDYKIREKWIKENTLQLDFKGGIL</sequence>
<accession>A0A7V7QJG5</accession>
<reference evidence="2 3" key="2">
    <citation type="submission" date="2020-02" db="EMBL/GenBank/DDBJ databases">
        <title>Candidatus Galacturonibacter soehngenii shows hetero-acetogenic catabolism of galacturonic acid but lacks a canonical carbon monoxide dehydrogenase/acetyl-CoA synthase complex.</title>
        <authorList>
            <person name="Diender M."/>
            <person name="Stouten G.R."/>
            <person name="Petersen J.F."/>
            <person name="Nielsen P.H."/>
            <person name="Dueholm M.S."/>
            <person name="Pronk J.T."/>
            <person name="Van Loosdrecht M.C.M."/>
        </authorList>
    </citation>
    <scope>NUCLEOTIDE SEQUENCE [LARGE SCALE GENOMIC DNA]</scope>
    <source>
        <strain evidence="2">GalUA</strain>
    </source>
</reference>
<dbReference type="Pfam" id="PF01863">
    <property type="entry name" value="YgjP-like"/>
    <property type="match status" value="1"/>
</dbReference>
<evidence type="ECO:0000313" key="2">
    <source>
        <dbReference type="EMBL" id="KAB1437428.1"/>
    </source>
</evidence>